<name>A0A917Q328_9BACI</name>
<comment type="similarity">
    <text evidence="1">Belongs to the PemK/MazF family.</text>
</comment>
<dbReference type="GO" id="GO:0016075">
    <property type="term" value="P:rRNA catabolic process"/>
    <property type="evidence" value="ECO:0007669"/>
    <property type="project" value="TreeGrafter"/>
</dbReference>
<gene>
    <name evidence="3" type="ORF">GCM10007063_30770</name>
</gene>
<dbReference type="Gene3D" id="2.30.30.110">
    <property type="match status" value="1"/>
</dbReference>
<evidence type="ECO:0000256" key="2">
    <source>
        <dbReference type="ARBA" id="ARBA00022649"/>
    </source>
</evidence>
<proteinExistence type="inferred from homology"/>
<dbReference type="SUPFAM" id="SSF50118">
    <property type="entry name" value="Cell growth inhibitor/plasmid maintenance toxic component"/>
    <property type="match status" value="1"/>
</dbReference>
<protein>
    <recommendedName>
        <fullName evidence="5">Type II toxin-antitoxin system PemK/MazF family toxin</fullName>
    </recommendedName>
</protein>
<evidence type="ECO:0000313" key="4">
    <source>
        <dbReference type="Proteomes" id="UP000658382"/>
    </source>
</evidence>
<dbReference type="PANTHER" id="PTHR33988">
    <property type="entry name" value="ENDORIBONUCLEASE MAZF-RELATED"/>
    <property type="match status" value="1"/>
</dbReference>
<evidence type="ECO:0000313" key="3">
    <source>
        <dbReference type="EMBL" id="GGK06125.1"/>
    </source>
</evidence>
<dbReference type="AlphaFoldDB" id="A0A917Q328"/>
<accession>A0A917Q328</accession>
<organism evidence="3 4">
    <name type="scientific">Lentibacillus kapialis</name>
    <dbReference type="NCBI Taxonomy" id="340214"/>
    <lineage>
        <taxon>Bacteria</taxon>
        <taxon>Bacillati</taxon>
        <taxon>Bacillota</taxon>
        <taxon>Bacilli</taxon>
        <taxon>Bacillales</taxon>
        <taxon>Bacillaceae</taxon>
        <taxon>Lentibacillus</taxon>
    </lineage>
</organism>
<dbReference type="InterPro" id="IPR003477">
    <property type="entry name" value="PemK-like"/>
</dbReference>
<evidence type="ECO:0000256" key="1">
    <source>
        <dbReference type="ARBA" id="ARBA00007521"/>
    </source>
</evidence>
<keyword evidence="2" id="KW-1277">Toxin-antitoxin system</keyword>
<dbReference type="Pfam" id="PF02452">
    <property type="entry name" value="PemK_toxin"/>
    <property type="match status" value="1"/>
</dbReference>
<dbReference type="GO" id="GO:0006402">
    <property type="term" value="P:mRNA catabolic process"/>
    <property type="evidence" value="ECO:0007669"/>
    <property type="project" value="TreeGrafter"/>
</dbReference>
<dbReference type="GO" id="GO:0003677">
    <property type="term" value="F:DNA binding"/>
    <property type="evidence" value="ECO:0007669"/>
    <property type="project" value="InterPro"/>
</dbReference>
<dbReference type="EMBL" id="BMNQ01000065">
    <property type="protein sequence ID" value="GGK06125.1"/>
    <property type="molecule type" value="Genomic_DNA"/>
</dbReference>
<keyword evidence="4" id="KW-1185">Reference proteome</keyword>
<dbReference type="InterPro" id="IPR011067">
    <property type="entry name" value="Plasmid_toxin/cell-grow_inhib"/>
</dbReference>
<evidence type="ECO:0008006" key="5">
    <source>
        <dbReference type="Google" id="ProtNLM"/>
    </source>
</evidence>
<sequence>MYKQGDIVLVPVPFSDLKEQKQRPVLIISRDSYNQVTEDIVVSAITSRLKNLDYSIKLESKDLTEGEL</sequence>
<dbReference type="GO" id="GO:0004521">
    <property type="term" value="F:RNA endonuclease activity"/>
    <property type="evidence" value="ECO:0007669"/>
    <property type="project" value="TreeGrafter"/>
</dbReference>
<comment type="caution">
    <text evidence="3">The sequence shown here is derived from an EMBL/GenBank/DDBJ whole genome shotgun (WGS) entry which is preliminary data.</text>
</comment>
<dbReference type="Proteomes" id="UP000658382">
    <property type="component" value="Unassembled WGS sequence"/>
</dbReference>
<reference evidence="3" key="1">
    <citation type="journal article" date="2014" name="Int. J. Syst. Evol. Microbiol.">
        <title>Complete genome sequence of Corynebacterium casei LMG S-19264T (=DSM 44701T), isolated from a smear-ripened cheese.</title>
        <authorList>
            <consortium name="US DOE Joint Genome Institute (JGI-PGF)"/>
            <person name="Walter F."/>
            <person name="Albersmeier A."/>
            <person name="Kalinowski J."/>
            <person name="Ruckert C."/>
        </authorList>
    </citation>
    <scope>NUCLEOTIDE SEQUENCE</scope>
    <source>
        <strain evidence="3">JCM 12580</strain>
    </source>
</reference>
<reference evidence="3" key="2">
    <citation type="submission" date="2020-09" db="EMBL/GenBank/DDBJ databases">
        <authorList>
            <person name="Sun Q."/>
            <person name="Ohkuma M."/>
        </authorList>
    </citation>
    <scope>NUCLEOTIDE SEQUENCE</scope>
    <source>
        <strain evidence="3">JCM 12580</strain>
    </source>
</reference>
<dbReference type="PANTHER" id="PTHR33988:SF2">
    <property type="entry name" value="ENDORIBONUCLEASE MAZF"/>
    <property type="match status" value="1"/>
</dbReference>